<evidence type="ECO:0000313" key="1">
    <source>
        <dbReference type="EMBL" id="QFG09448.1"/>
    </source>
</evidence>
<reference evidence="1 2" key="1">
    <citation type="submission" date="2019-07" db="EMBL/GenBank/DDBJ databases">
        <authorList>
            <person name="Divens A.M."/>
            <person name="Garlena R.A."/>
            <person name="Russell D.A."/>
            <person name="Pope W.H."/>
            <person name="Jacobs-Sera D."/>
            <person name="Hatfull G.F."/>
        </authorList>
    </citation>
    <scope>NUCLEOTIDE SEQUENCE [LARGE SCALE GENOMIC DNA]</scope>
</reference>
<name>A0A5J6TGC3_9CAUD</name>
<protein>
    <submittedName>
        <fullName evidence="1">Uncharacterized protein</fullName>
    </submittedName>
</protein>
<gene>
    <name evidence="1" type="primary">66</name>
    <name evidence="1" type="ORF">PBI_YUNA_66</name>
</gene>
<accession>A0A5J6TGC3</accession>
<dbReference type="RefSeq" id="YP_009954144.1">
    <property type="nucleotide sequence ID" value="NC_051629.1"/>
</dbReference>
<dbReference type="Proteomes" id="UP000326803">
    <property type="component" value="Segment"/>
</dbReference>
<dbReference type="EMBL" id="MN234176">
    <property type="protein sequence ID" value="QFG09448.1"/>
    <property type="molecule type" value="Genomic_DNA"/>
</dbReference>
<sequence>MSGHYMTTVPEGCACHWYPVRDPAEPQLGSWLDGEPNPACWVHFPAPWRIRRLVEPLPTLRHDEPAGQVVVGWVVEQRVQFAGMPEAEYVVVDYYPSGDAAHAAFANRGVLVA</sequence>
<proteinExistence type="predicted"/>
<evidence type="ECO:0000313" key="2">
    <source>
        <dbReference type="Proteomes" id="UP000326803"/>
    </source>
</evidence>
<organism evidence="1 2">
    <name type="scientific">Mycobacterium phage Yuna</name>
    <dbReference type="NCBI Taxonomy" id="2599885"/>
    <lineage>
        <taxon>Viruses</taxon>
        <taxon>Duplodnaviria</taxon>
        <taxon>Heunggongvirae</taxon>
        <taxon>Uroviricota</taxon>
        <taxon>Caudoviricetes</taxon>
        <taxon>Weiservirinae</taxon>
        <taxon>Anayavirus</taxon>
        <taxon>Anayavirus yuna</taxon>
    </lineage>
</organism>
<dbReference type="KEGG" id="vg:60325631"/>
<keyword evidence="2" id="KW-1185">Reference proteome</keyword>
<dbReference type="GeneID" id="60325631"/>